<feature type="transmembrane region" description="Helical" evidence="1">
    <location>
        <begin position="12"/>
        <end position="35"/>
    </location>
</feature>
<protein>
    <recommendedName>
        <fullName evidence="4">Tryptophan-associated transmembrane protein</fullName>
    </recommendedName>
</protein>
<accession>A0A660CBR8</accession>
<feature type="transmembrane region" description="Helical" evidence="1">
    <location>
        <begin position="129"/>
        <end position="149"/>
    </location>
</feature>
<reference evidence="2 3" key="1">
    <citation type="submission" date="2019-07" db="EMBL/GenBank/DDBJ databases">
        <title>R&amp;d 2014.</title>
        <authorList>
            <person name="Klenk H.-P."/>
        </authorList>
    </citation>
    <scope>NUCLEOTIDE SEQUENCE [LARGE SCALE GENOMIC DNA]</scope>
    <source>
        <strain evidence="2 3">DSM 43194</strain>
    </source>
</reference>
<dbReference type="Proteomes" id="UP000317303">
    <property type="component" value="Unassembled WGS sequence"/>
</dbReference>
<comment type="caution">
    <text evidence="2">The sequence shown here is derived from an EMBL/GenBank/DDBJ whole genome shotgun (WGS) entry which is preliminary data.</text>
</comment>
<evidence type="ECO:0000313" key="2">
    <source>
        <dbReference type="EMBL" id="TWH19203.1"/>
    </source>
</evidence>
<keyword evidence="1" id="KW-0472">Membrane</keyword>
<evidence type="ECO:0000313" key="3">
    <source>
        <dbReference type="Proteomes" id="UP000317303"/>
    </source>
</evidence>
<keyword evidence="1" id="KW-0812">Transmembrane</keyword>
<evidence type="ECO:0008006" key="4">
    <source>
        <dbReference type="Google" id="ProtNLM"/>
    </source>
</evidence>
<feature type="transmembrane region" description="Helical" evidence="1">
    <location>
        <begin position="62"/>
        <end position="82"/>
    </location>
</feature>
<organism evidence="2 3">
    <name type="scientific">Prauserella rugosa</name>
    <dbReference type="NCBI Taxonomy" id="43354"/>
    <lineage>
        <taxon>Bacteria</taxon>
        <taxon>Bacillati</taxon>
        <taxon>Actinomycetota</taxon>
        <taxon>Actinomycetes</taxon>
        <taxon>Pseudonocardiales</taxon>
        <taxon>Pseudonocardiaceae</taxon>
        <taxon>Prauserella</taxon>
    </lineage>
</organism>
<sequence>MTRMSVTRSRAALGWSLTVATGLAVAVLGTFLPWFRSGTVTRDSYETTGLVAVFGLAGDAEAVLTLWTAVPLLCAVCAALLLTRLRRTAAVTSLATALVMGTVAVAVAVQAGEDDGPIGITATGPVVTATGTGLAIVAAVGVLVSAAASRRRTRDRAGRP</sequence>
<proteinExistence type="predicted"/>
<evidence type="ECO:0000256" key="1">
    <source>
        <dbReference type="SAM" id="Phobius"/>
    </source>
</evidence>
<feature type="transmembrane region" description="Helical" evidence="1">
    <location>
        <begin position="89"/>
        <end position="109"/>
    </location>
</feature>
<dbReference type="AlphaFoldDB" id="A0A660CBR8"/>
<name>A0A660CBR8_9PSEU</name>
<gene>
    <name evidence="2" type="ORF">JD82_01026</name>
</gene>
<keyword evidence="1" id="KW-1133">Transmembrane helix</keyword>
<dbReference type="EMBL" id="VLJV01000001">
    <property type="protein sequence ID" value="TWH19203.1"/>
    <property type="molecule type" value="Genomic_DNA"/>
</dbReference>
<keyword evidence="3" id="KW-1185">Reference proteome</keyword>